<dbReference type="Proteomes" id="UP001056120">
    <property type="component" value="Linkage Group LG03"/>
</dbReference>
<organism evidence="1 2">
    <name type="scientific">Smallanthus sonchifolius</name>
    <dbReference type="NCBI Taxonomy" id="185202"/>
    <lineage>
        <taxon>Eukaryota</taxon>
        <taxon>Viridiplantae</taxon>
        <taxon>Streptophyta</taxon>
        <taxon>Embryophyta</taxon>
        <taxon>Tracheophyta</taxon>
        <taxon>Spermatophyta</taxon>
        <taxon>Magnoliopsida</taxon>
        <taxon>eudicotyledons</taxon>
        <taxon>Gunneridae</taxon>
        <taxon>Pentapetalae</taxon>
        <taxon>asterids</taxon>
        <taxon>campanulids</taxon>
        <taxon>Asterales</taxon>
        <taxon>Asteraceae</taxon>
        <taxon>Asteroideae</taxon>
        <taxon>Heliantheae alliance</taxon>
        <taxon>Millerieae</taxon>
        <taxon>Smallanthus</taxon>
    </lineage>
</organism>
<comment type="caution">
    <text evidence="1">The sequence shown here is derived from an EMBL/GenBank/DDBJ whole genome shotgun (WGS) entry which is preliminary data.</text>
</comment>
<accession>A0ACB9JQ92</accession>
<evidence type="ECO:0000313" key="1">
    <source>
        <dbReference type="EMBL" id="KAI3822187.1"/>
    </source>
</evidence>
<reference evidence="2" key="1">
    <citation type="journal article" date="2022" name="Mol. Ecol. Resour.">
        <title>The genomes of chicory, endive, great burdock and yacon provide insights into Asteraceae palaeo-polyploidization history and plant inulin production.</title>
        <authorList>
            <person name="Fan W."/>
            <person name="Wang S."/>
            <person name="Wang H."/>
            <person name="Wang A."/>
            <person name="Jiang F."/>
            <person name="Liu H."/>
            <person name="Zhao H."/>
            <person name="Xu D."/>
            <person name="Zhang Y."/>
        </authorList>
    </citation>
    <scope>NUCLEOTIDE SEQUENCE [LARGE SCALE GENOMIC DNA]</scope>
    <source>
        <strain evidence="2">cv. Yunnan</strain>
    </source>
</reference>
<sequence>MGAQQWRKRLREEEQNSLTLSCRFPLEIPLRNGPEMMREQVSEYLNRIKAWLWTSSILIASFDFKSSCCNCPTCRNTREK</sequence>
<reference evidence="1 2" key="2">
    <citation type="journal article" date="2022" name="Mol. Ecol. Resour.">
        <title>The genomes of chicory, endive, great burdock and yacon provide insights into Asteraceae paleo-polyploidization history and plant inulin production.</title>
        <authorList>
            <person name="Fan W."/>
            <person name="Wang S."/>
            <person name="Wang H."/>
            <person name="Wang A."/>
            <person name="Jiang F."/>
            <person name="Liu H."/>
            <person name="Zhao H."/>
            <person name="Xu D."/>
            <person name="Zhang Y."/>
        </authorList>
    </citation>
    <scope>NUCLEOTIDE SEQUENCE [LARGE SCALE GENOMIC DNA]</scope>
    <source>
        <strain evidence="2">cv. Yunnan</strain>
        <tissue evidence="1">Leaves</tissue>
    </source>
</reference>
<dbReference type="EMBL" id="CM042020">
    <property type="protein sequence ID" value="KAI3822187.1"/>
    <property type="molecule type" value="Genomic_DNA"/>
</dbReference>
<gene>
    <name evidence="1" type="ORF">L1987_09771</name>
</gene>
<evidence type="ECO:0000313" key="2">
    <source>
        <dbReference type="Proteomes" id="UP001056120"/>
    </source>
</evidence>
<proteinExistence type="predicted"/>
<name>A0ACB9JQ92_9ASTR</name>
<protein>
    <submittedName>
        <fullName evidence="1">Uncharacterized protein</fullName>
    </submittedName>
</protein>
<keyword evidence="2" id="KW-1185">Reference proteome</keyword>